<proteinExistence type="predicted"/>
<name>A0A0E9SDH9_ANGAN</name>
<accession>A0A0E9SDH9</accession>
<dbReference type="EMBL" id="GBXM01069847">
    <property type="protein sequence ID" value="JAH38730.1"/>
    <property type="molecule type" value="Transcribed_RNA"/>
</dbReference>
<dbReference type="AlphaFoldDB" id="A0A0E9SDH9"/>
<reference evidence="1" key="2">
    <citation type="journal article" date="2015" name="Fish Shellfish Immunol.">
        <title>Early steps in the European eel (Anguilla anguilla)-Vibrio vulnificus interaction in the gills: Role of the RtxA13 toxin.</title>
        <authorList>
            <person name="Callol A."/>
            <person name="Pajuelo D."/>
            <person name="Ebbesson L."/>
            <person name="Teles M."/>
            <person name="MacKenzie S."/>
            <person name="Amaro C."/>
        </authorList>
    </citation>
    <scope>NUCLEOTIDE SEQUENCE</scope>
</reference>
<evidence type="ECO:0000313" key="1">
    <source>
        <dbReference type="EMBL" id="JAH38730.1"/>
    </source>
</evidence>
<sequence>MVLKPQHGHYSIDTIVKKPLK</sequence>
<protein>
    <submittedName>
        <fullName evidence="1">Uncharacterized protein</fullName>
    </submittedName>
</protein>
<reference evidence="1" key="1">
    <citation type="submission" date="2014-11" db="EMBL/GenBank/DDBJ databases">
        <authorList>
            <person name="Amaro Gonzalez C."/>
        </authorList>
    </citation>
    <scope>NUCLEOTIDE SEQUENCE</scope>
</reference>
<organism evidence="1">
    <name type="scientific">Anguilla anguilla</name>
    <name type="common">European freshwater eel</name>
    <name type="synonym">Muraena anguilla</name>
    <dbReference type="NCBI Taxonomy" id="7936"/>
    <lineage>
        <taxon>Eukaryota</taxon>
        <taxon>Metazoa</taxon>
        <taxon>Chordata</taxon>
        <taxon>Craniata</taxon>
        <taxon>Vertebrata</taxon>
        <taxon>Euteleostomi</taxon>
        <taxon>Actinopterygii</taxon>
        <taxon>Neopterygii</taxon>
        <taxon>Teleostei</taxon>
        <taxon>Anguilliformes</taxon>
        <taxon>Anguillidae</taxon>
        <taxon>Anguilla</taxon>
    </lineage>
</organism>